<dbReference type="InterPro" id="IPR005467">
    <property type="entry name" value="His_kinase_dom"/>
</dbReference>
<dbReference type="InterPro" id="IPR004358">
    <property type="entry name" value="Sig_transdc_His_kin-like_C"/>
</dbReference>
<evidence type="ECO:0000256" key="4">
    <source>
        <dbReference type="ARBA" id="ARBA00022741"/>
    </source>
</evidence>
<evidence type="ECO:0000256" key="2">
    <source>
        <dbReference type="ARBA" id="ARBA00012438"/>
    </source>
</evidence>
<dbReference type="EMBL" id="WMEY01000001">
    <property type="protein sequence ID" value="MYL61833.1"/>
    <property type="molecule type" value="Genomic_DNA"/>
</dbReference>
<evidence type="ECO:0000256" key="6">
    <source>
        <dbReference type="ARBA" id="ARBA00022840"/>
    </source>
</evidence>
<dbReference type="SMART" id="SM00387">
    <property type="entry name" value="HATPase_c"/>
    <property type="match status" value="1"/>
</dbReference>
<dbReference type="PROSITE" id="PS50109">
    <property type="entry name" value="HIS_KIN"/>
    <property type="match status" value="1"/>
</dbReference>
<protein>
    <recommendedName>
        <fullName evidence="2">histidine kinase</fullName>
        <ecNumber evidence="2">2.7.13.3</ecNumber>
    </recommendedName>
</protein>
<keyword evidence="3" id="KW-0808">Transferase</keyword>
<comment type="catalytic activity">
    <reaction evidence="1">
        <text>ATP + protein L-histidine = ADP + protein N-phospho-L-histidine.</text>
        <dbReference type="EC" id="2.7.13.3"/>
    </reaction>
</comment>
<dbReference type="AlphaFoldDB" id="A0A845ETL6"/>
<name>A0A845ETL6_9BACL</name>
<evidence type="ECO:0000259" key="8">
    <source>
        <dbReference type="PROSITE" id="PS50109"/>
    </source>
</evidence>
<dbReference type="GO" id="GO:0004673">
    <property type="term" value="F:protein histidine kinase activity"/>
    <property type="evidence" value="ECO:0007669"/>
    <property type="project" value="UniProtKB-EC"/>
</dbReference>
<dbReference type="GO" id="GO:0005524">
    <property type="term" value="F:ATP binding"/>
    <property type="evidence" value="ECO:0007669"/>
    <property type="project" value="UniProtKB-KW"/>
</dbReference>
<keyword evidence="4" id="KW-0547">Nucleotide-binding</keyword>
<evidence type="ECO:0000256" key="7">
    <source>
        <dbReference type="ARBA" id="ARBA00023012"/>
    </source>
</evidence>
<accession>A0A845ETL6</accession>
<keyword evidence="7" id="KW-0902">Two-component regulatory system</keyword>
<evidence type="ECO:0000256" key="5">
    <source>
        <dbReference type="ARBA" id="ARBA00022777"/>
    </source>
</evidence>
<dbReference type="Pfam" id="PF02518">
    <property type="entry name" value="HATPase_c"/>
    <property type="match status" value="1"/>
</dbReference>
<proteinExistence type="predicted"/>
<dbReference type="InterPro" id="IPR036890">
    <property type="entry name" value="HATPase_C_sf"/>
</dbReference>
<sequence length="99" mass="10939">MKQAFLNIIGNALRFASSHIEIRMRKEESKVTVEIEDDGIGFGENPERVFDRFYTGDQAGSGIGLAITKTIVEKHHGEIYAENLKKGGRVIITLPLPPG</sequence>
<dbReference type="RefSeq" id="WP_160917782.1">
    <property type="nucleotide sequence ID" value="NZ_WMEY01000001.1"/>
</dbReference>
<reference evidence="9 10" key="1">
    <citation type="submission" date="2019-11" db="EMBL/GenBank/DDBJ databases">
        <title>Genome sequences of 17 halophilic strains isolated from different environments.</title>
        <authorList>
            <person name="Furrow R.E."/>
        </authorList>
    </citation>
    <scope>NUCLEOTIDE SEQUENCE [LARGE SCALE GENOMIC DNA]</scope>
    <source>
        <strain evidence="9 10">22506_14_FS</strain>
    </source>
</reference>
<gene>
    <name evidence="9" type="ORF">GLW07_00550</name>
</gene>
<dbReference type="Gene3D" id="3.30.565.10">
    <property type="entry name" value="Histidine kinase-like ATPase, C-terminal domain"/>
    <property type="match status" value="1"/>
</dbReference>
<comment type="caution">
    <text evidence="9">The sequence shown here is derived from an EMBL/GenBank/DDBJ whole genome shotgun (WGS) entry which is preliminary data.</text>
</comment>
<dbReference type="Proteomes" id="UP000447833">
    <property type="component" value="Unassembled WGS sequence"/>
</dbReference>
<dbReference type="PANTHER" id="PTHR43711:SF1">
    <property type="entry name" value="HISTIDINE KINASE 1"/>
    <property type="match status" value="1"/>
</dbReference>
<evidence type="ECO:0000313" key="9">
    <source>
        <dbReference type="EMBL" id="MYL61833.1"/>
    </source>
</evidence>
<evidence type="ECO:0000256" key="3">
    <source>
        <dbReference type="ARBA" id="ARBA00022679"/>
    </source>
</evidence>
<dbReference type="PRINTS" id="PR00344">
    <property type="entry name" value="BCTRLSENSOR"/>
</dbReference>
<dbReference type="EC" id="2.7.13.3" evidence="2"/>
<evidence type="ECO:0000313" key="10">
    <source>
        <dbReference type="Proteomes" id="UP000447833"/>
    </source>
</evidence>
<keyword evidence="6" id="KW-0067">ATP-binding</keyword>
<keyword evidence="5" id="KW-0418">Kinase</keyword>
<organism evidence="9 10">
    <name type="scientific">Guptibacillus hwajinpoensis</name>
    <dbReference type="NCBI Taxonomy" id="208199"/>
    <lineage>
        <taxon>Bacteria</taxon>
        <taxon>Bacillati</taxon>
        <taxon>Bacillota</taxon>
        <taxon>Bacilli</taxon>
        <taxon>Bacillales</taxon>
        <taxon>Guptibacillaceae</taxon>
        <taxon>Guptibacillus</taxon>
    </lineage>
</organism>
<dbReference type="GO" id="GO:0000160">
    <property type="term" value="P:phosphorelay signal transduction system"/>
    <property type="evidence" value="ECO:0007669"/>
    <property type="project" value="UniProtKB-KW"/>
</dbReference>
<dbReference type="PANTHER" id="PTHR43711">
    <property type="entry name" value="TWO-COMPONENT HISTIDINE KINASE"/>
    <property type="match status" value="1"/>
</dbReference>
<dbReference type="InterPro" id="IPR003594">
    <property type="entry name" value="HATPase_dom"/>
</dbReference>
<dbReference type="SUPFAM" id="SSF55874">
    <property type="entry name" value="ATPase domain of HSP90 chaperone/DNA topoisomerase II/histidine kinase"/>
    <property type="match status" value="1"/>
</dbReference>
<dbReference type="InterPro" id="IPR050736">
    <property type="entry name" value="Sensor_HK_Regulatory"/>
</dbReference>
<feature type="domain" description="Histidine kinase" evidence="8">
    <location>
        <begin position="1"/>
        <end position="98"/>
    </location>
</feature>
<evidence type="ECO:0000256" key="1">
    <source>
        <dbReference type="ARBA" id="ARBA00000085"/>
    </source>
</evidence>